<proteinExistence type="predicted"/>
<evidence type="ECO:0000313" key="2">
    <source>
        <dbReference type="EMBL" id="ASJ52154.1"/>
    </source>
</evidence>
<feature type="region of interest" description="Disordered" evidence="1">
    <location>
        <begin position="296"/>
        <end position="323"/>
    </location>
</feature>
<dbReference type="CDD" id="cd20686">
    <property type="entry name" value="CdiA-CT_Ec-like"/>
    <property type="match status" value="1"/>
</dbReference>
<gene>
    <name evidence="2" type="ORF">BP422_00460</name>
</gene>
<dbReference type="Proteomes" id="UP000197781">
    <property type="component" value="Chromosome"/>
</dbReference>
<sequence length="494" mass="53626">MPEFKGGKENGETGAKSRGNIGVDCSGTSRVSGNREGEVVEETLSSLWNFAVDVVDVAYTGVQLLASDEGETVTNIRGVEVKSLTEGNNLAKATEQKATSAANYVGDVFQGEKSLGEIGQDIQAAGAKVGESVMQDYVIPVGMNWLHHLEDQYGGKEAKLKRTQEESYQRGRNTGRVNVIGAEVIVSGLSGGMGGAAMKTVTTAAKLKPDGPDSDRTPDGNGRDGSNGSDGNGTPLFGLFDSIKKDMETLDGKFKTKAKTVEDALKEMQEMINSLLAGMQGFSKLVPDTGTPKLFSLDGNGGGGHNNNHGNNRNNKRDNEGTGNLKYKEGYYVEHLTGEVTKCTDWKGVSGGHNYEEFKKFFDTNGKYGYEEIGRKEHPDIPGIYDIEYRLKVEVKNYQGKGTGEYKVIPKENKPPHKKTIYDPTVISNDDIVRLGKEAMEEGIKSQRVSQLKSQTNKQIIRGVSSNGLKFEGIKNTDTGEIENFYPVLKFGEN</sequence>
<organism evidence="2 3">
    <name type="scientific">Brevibacillus formosus</name>
    <dbReference type="NCBI Taxonomy" id="54913"/>
    <lineage>
        <taxon>Bacteria</taxon>
        <taxon>Bacillati</taxon>
        <taxon>Bacillota</taxon>
        <taxon>Bacilli</taxon>
        <taxon>Bacillales</taxon>
        <taxon>Paenibacillaceae</taxon>
        <taxon>Brevibacillus</taxon>
    </lineage>
</organism>
<dbReference type="AlphaFoldDB" id="A0A220MAZ2"/>
<evidence type="ECO:0000313" key="3">
    <source>
        <dbReference type="Proteomes" id="UP000197781"/>
    </source>
</evidence>
<feature type="compositionally biased region" description="Basic and acidic residues" evidence="1">
    <location>
        <begin position="1"/>
        <end position="11"/>
    </location>
</feature>
<name>A0A220MAZ2_9BACL</name>
<dbReference type="EMBL" id="CP018145">
    <property type="protein sequence ID" value="ASJ52154.1"/>
    <property type="molecule type" value="Genomic_DNA"/>
</dbReference>
<feature type="region of interest" description="Disordered" evidence="1">
    <location>
        <begin position="1"/>
        <end position="34"/>
    </location>
</feature>
<reference evidence="2 3" key="1">
    <citation type="submission" date="2016-11" db="EMBL/GenBank/DDBJ databases">
        <authorList>
            <person name="Jaros S."/>
            <person name="Januszkiewicz K."/>
            <person name="Wedrychowicz H."/>
        </authorList>
    </citation>
    <scope>NUCLEOTIDE SEQUENCE [LARGE SCALE GENOMIC DNA]</scope>
    <source>
        <strain evidence="2 3">NF2</strain>
    </source>
</reference>
<feature type="region of interest" description="Disordered" evidence="1">
    <location>
        <begin position="205"/>
        <end position="238"/>
    </location>
</feature>
<accession>A0A220MAZ2</accession>
<feature type="compositionally biased region" description="Basic and acidic residues" evidence="1">
    <location>
        <begin position="207"/>
        <end position="222"/>
    </location>
</feature>
<evidence type="ECO:0000256" key="1">
    <source>
        <dbReference type="SAM" id="MobiDB-lite"/>
    </source>
</evidence>
<protein>
    <submittedName>
        <fullName evidence="2">Uncharacterized protein</fullName>
    </submittedName>
</protein>
<dbReference type="RefSeq" id="WP_236841231.1">
    <property type="nucleotide sequence ID" value="NZ_CP018145.1"/>
</dbReference>
<dbReference type="KEGG" id="bfm:BP422_00460"/>